<evidence type="ECO:0000313" key="2">
    <source>
        <dbReference type="EMBL" id="TDP89121.1"/>
    </source>
</evidence>
<dbReference type="RefSeq" id="WP_243642997.1">
    <property type="nucleotide sequence ID" value="NZ_JAOQNO010000001.1"/>
</dbReference>
<dbReference type="Proteomes" id="UP000295601">
    <property type="component" value="Unassembled WGS sequence"/>
</dbReference>
<gene>
    <name evidence="2" type="ORF">EDF62_3442</name>
</gene>
<comment type="caution">
    <text evidence="2">The sequence shown here is derived from an EMBL/GenBank/DDBJ whole genome shotgun (WGS) entry which is preliminary data.</text>
</comment>
<protein>
    <recommendedName>
        <fullName evidence="4">YtxH-like protein</fullName>
    </recommendedName>
</protein>
<name>A0A4R6RQQ4_9MICO</name>
<evidence type="ECO:0000256" key="1">
    <source>
        <dbReference type="SAM" id="MobiDB-lite"/>
    </source>
</evidence>
<evidence type="ECO:0000313" key="3">
    <source>
        <dbReference type="Proteomes" id="UP000295601"/>
    </source>
</evidence>
<dbReference type="AlphaFoldDB" id="A0A4R6RQQ4"/>
<evidence type="ECO:0008006" key="4">
    <source>
        <dbReference type="Google" id="ProtNLM"/>
    </source>
</evidence>
<sequence length="144" mass="14424">MKGKIAFVLGAAVGYVLGTRAGRERYEQIKRGAQSVWNTEPVQRGVGVVRTAAQGRVDELKATVVRAGKGAVSALMRESPAPAQAPTPPQQQAAEGVAAAAEDVVAAAEGLAAAVQDSAGTPRAASSKRASGAQRSSAGSDGTA</sequence>
<feature type="region of interest" description="Disordered" evidence="1">
    <location>
        <begin position="115"/>
        <end position="144"/>
    </location>
</feature>
<reference evidence="2 3" key="1">
    <citation type="submission" date="2019-03" db="EMBL/GenBank/DDBJ databases">
        <title>Genomic analyses of the natural microbiome of Caenorhabditis elegans.</title>
        <authorList>
            <person name="Samuel B."/>
        </authorList>
    </citation>
    <scope>NUCLEOTIDE SEQUENCE [LARGE SCALE GENOMIC DNA]</scope>
    <source>
        <strain evidence="2 3">JUb18</strain>
    </source>
</reference>
<keyword evidence="3" id="KW-1185">Reference proteome</keyword>
<dbReference type="EMBL" id="SNYA01000011">
    <property type="protein sequence ID" value="TDP89121.1"/>
    <property type="molecule type" value="Genomic_DNA"/>
</dbReference>
<proteinExistence type="predicted"/>
<accession>A0A4R6RQQ4</accession>
<feature type="region of interest" description="Disordered" evidence="1">
    <location>
        <begin position="76"/>
        <end position="98"/>
    </location>
</feature>
<organism evidence="2 3">
    <name type="scientific">Leucobacter luti</name>
    <dbReference type="NCBI Taxonomy" id="340320"/>
    <lineage>
        <taxon>Bacteria</taxon>
        <taxon>Bacillati</taxon>
        <taxon>Actinomycetota</taxon>
        <taxon>Actinomycetes</taxon>
        <taxon>Micrococcales</taxon>
        <taxon>Microbacteriaceae</taxon>
        <taxon>Leucobacter</taxon>
    </lineage>
</organism>